<protein>
    <submittedName>
        <fullName evidence="2">Uncharacterized protein</fullName>
    </submittedName>
</protein>
<gene>
    <name evidence="2" type="ORF">AWZ03_014997</name>
</gene>
<keyword evidence="3" id="KW-1185">Reference proteome</keyword>
<feature type="compositionally biased region" description="Basic and acidic residues" evidence="1">
    <location>
        <begin position="35"/>
        <end position="44"/>
    </location>
</feature>
<organism evidence="2 3">
    <name type="scientific">Drosophila navojoa</name>
    <name type="common">Fruit fly</name>
    <dbReference type="NCBI Taxonomy" id="7232"/>
    <lineage>
        <taxon>Eukaryota</taxon>
        <taxon>Metazoa</taxon>
        <taxon>Ecdysozoa</taxon>
        <taxon>Arthropoda</taxon>
        <taxon>Hexapoda</taxon>
        <taxon>Insecta</taxon>
        <taxon>Pterygota</taxon>
        <taxon>Neoptera</taxon>
        <taxon>Endopterygota</taxon>
        <taxon>Diptera</taxon>
        <taxon>Brachycera</taxon>
        <taxon>Muscomorpha</taxon>
        <taxon>Ephydroidea</taxon>
        <taxon>Drosophilidae</taxon>
        <taxon>Drosophila</taxon>
    </lineage>
</organism>
<feature type="non-terminal residue" evidence="2">
    <location>
        <position position="44"/>
    </location>
</feature>
<name>A0A484ASK1_DRONA</name>
<dbReference type="AlphaFoldDB" id="A0A484ASK1"/>
<dbReference type="Proteomes" id="UP000295192">
    <property type="component" value="Unassembled WGS sequence"/>
</dbReference>
<reference evidence="2 3" key="1">
    <citation type="journal article" date="2019" name="J. Hered.">
        <title>An Improved Genome Assembly for Drosophila navojoa, the Basal Species in the mojavensis Cluster.</title>
        <authorList>
            <person name="Vanderlinde T."/>
            <person name="Dupim E.G."/>
            <person name="Nazario-Yepiz N.O."/>
            <person name="Carvalho A.B."/>
        </authorList>
    </citation>
    <scope>NUCLEOTIDE SEQUENCE [LARGE SCALE GENOMIC DNA]</scope>
    <source>
        <strain evidence="2">Navoj_Jal97</strain>
        <tissue evidence="2">Whole organism</tissue>
    </source>
</reference>
<comment type="caution">
    <text evidence="2">The sequence shown here is derived from an EMBL/GenBank/DDBJ whole genome shotgun (WGS) entry which is preliminary data.</text>
</comment>
<evidence type="ECO:0000256" key="1">
    <source>
        <dbReference type="SAM" id="MobiDB-lite"/>
    </source>
</evidence>
<evidence type="ECO:0000313" key="2">
    <source>
        <dbReference type="EMBL" id="TDG38581.1"/>
    </source>
</evidence>
<accession>A0A484ASK1</accession>
<evidence type="ECO:0000313" key="3">
    <source>
        <dbReference type="Proteomes" id="UP000295192"/>
    </source>
</evidence>
<proteinExistence type="predicted"/>
<dbReference type="EMBL" id="LSRL02002801">
    <property type="protein sequence ID" value="TDG38581.1"/>
    <property type="molecule type" value="Genomic_DNA"/>
</dbReference>
<sequence>MHKGPENPEGKPLYTNDNNDGNTKSTPKIQPKYSIHRDVLTHEI</sequence>
<feature type="compositionally biased region" description="Polar residues" evidence="1">
    <location>
        <begin position="15"/>
        <end position="28"/>
    </location>
</feature>
<feature type="region of interest" description="Disordered" evidence="1">
    <location>
        <begin position="1"/>
        <end position="44"/>
    </location>
</feature>